<evidence type="ECO:0000259" key="2">
    <source>
        <dbReference type="Pfam" id="PF20254"/>
    </source>
</evidence>
<reference evidence="3 4" key="1">
    <citation type="submission" date="2017-06" db="EMBL/GenBank/DDBJ databases">
        <authorList>
            <person name="Varghese N."/>
            <person name="Submissions S."/>
        </authorList>
    </citation>
    <scope>NUCLEOTIDE SEQUENCE [LARGE SCALE GENOMIC DNA]</scope>
    <source>
        <strain evidence="3 4">DSM 19840</strain>
    </source>
</reference>
<keyword evidence="1" id="KW-0472">Membrane</keyword>
<dbReference type="Proteomes" id="UP000198337">
    <property type="component" value="Unassembled WGS sequence"/>
</dbReference>
<evidence type="ECO:0000313" key="3">
    <source>
        <dbReference type="EMBL" id="SNR67056.1"/>
    </source>
</evidence>
<keyword evidence="4" id="KW-1185">Reference proteome</keyword>
<keyword evidence="1" id="KW-1133">Transmembrane helix</keyword>
<protein>
    <recommendedName>
        <fullName evidence="2">N,N-dimethylformamidase beta subunit-like C-terminal domain-containing protein</fullName>
    </recommendedName>
</protein>
<proteinExistence type="predicted"/>
<comment type="caution">
    <text evidence="3">The sequence shown here is derived from an EMBL/GenBank/DDBJ whole genome shotgun (WGS) entry which is preliminary data.</text>
</comment>
<keyword evidence="1" id="KW-0812">Transmembrane</keyword>
<feature type="transmembrane region" description="Helical" evidence="1">
    <location>
        <begin position="463"/>
        <end position="480"/>
    </location>
</feature>
<dbReference type="Pfam" id="PF20254">
    <property type="entry name" value="DMFA2_C"/>
    <property type="match status" value="1"/>
</dbReference>
<feature type="domain" description="N,N-dimethylformamidase beta subunit-like C-terminal" evidence="2">
    <location>
        <begin position="43"/>
        <end position="515"/>
    </location>
</feature>
<dbReference type="InterPro" id="IPR046540">
    <property type="entry name" value="DMFA2_C"/>
</dbReference>
<sequence>MNWQLTNPALNREIEGFASHSSINKGETIKLYINTKSAYLSLCVYRMGWYAGAGAIQVIRPITIEGFQQVIPLPQEHTGLIACDWNHPYELETDLNWTSGVYLAKLEEQEYKKQSYIIFVVRDDETSADILFQLPVTTYQAYNYWGGKCLYNHGSGSLENWGAVSGTKAQKVSFDRPYAKSNNPKAAYGMGAGDFLTNTRPVTTHNYPISSAGWDYNMVRWLEKNGYNVKYCTNIDIHDNPHIYLNSKIFLSNGHDEYWSYEMRKNLTDARDTGTNLAFFSSNTMYWQIRFEQNQLTEQKNRIIVCYKEKHLDPIQSEKSTINFEDIPEQGSQAKLIGVQYFADPVLGDIKITNPNHWIFKNSGVKKGTRLKGLLGYEIDGVSKDSPDNITILASTKCRKVNSGSKFIVNHMIRKITNPIFRFINRILNLNKEITNFQRILVLLIIATTASIIGMIINEFIPLIGFLTAIVLFLIWFLKLKLTAQYESNMTIYNSECGSKIFATGSMQWCWGLDNYNVPELRNDHTSISAEIITKNLLKDFGASQKNIS</sequence>
<dbReference type="RefSeq" id="WP_089261683.1">
    <property type="nucleotide sequence ID" value="NZ_FZNV01000005.1"/>
</dbReference>
<feature type="transmembrane region" description="Helical" evidence="1">
    <location>
        <begin position="440"/>
        <end position="457"/>
    </location>
</feature>
<organism evidence="3 4">
    <name type="scientific">Maribacter sedimenticola</name>
    <dbReference type="NCBI Taxonomy" id="228956"/>
    <lineage>
        <taxon>Bacteria</taxon>
        <taxon>Pseudomonadati</taxon>
        <taxon>Bacteroidota</taxon>
        <taxon>Flavobacteriia</taxon>
        <taxon>Flavobacteriales</taxon>
        <taxon>Flavobacteriaceae</taxon>
        <taxon>Maribacter</taxon>
    </lineage>
</organism>
<accession>A0ABY1SJX2</accession>
<name>A0ABY1SJX2_9FLAO</name>
<dbReference type="EMBL" id="FZNV01000005">
    <property type="protein sequence ID" value="SNR67056.1"/>
    <property type="molecule type" value="Genomic_DNA"/>
</dbReference>
<gene>
    <name evidence="3" type="ORF">SAMN04488009_3086</name>
</gene>
<evidence type="ECO:0000313" key="4">
    <source>
        <dbReference type="Proteomes" id="UP000198337"/>
    </source>
</evidence>
<evidence type="ECO:0000256" key="1">
    <source>
        <dbReference type="SAM" id="Phobius"/>
    </source>
</evidence>